<dbReference type="InterPro" id="IPR029016">
    <property type="entry name" value="GAF-like_dom_sf"/>
</dbReference>
<dbReference type="SMART" id="SM00382">
    <property type="entry name" value="AAA"/>
    <property type="match status" value="1"/>
</dbReference>
<proteinExistence type="predicted"/>
<keyword evidence="1" id="KW-0547">Nucleotide-binding</keyword>
<evidence type="ECO:0000256" key="4">
    <source>
        <dbReference type="ARBA" id="ARBA00023125"/>
    </source>
</evidence>
<dbReference type="InterPro" id="IPR003593">
    <property type="entry name" value="AAA+_ATPase"/>
</dbReference>
<evidence type="ECO:0000313" key="7">
    <source>
        <dbReference type="EMBL" id="OCR22060.1"/>
    </source>
</evidence>
<dbReference type="EMBL" id="LGSI01000071">
    <property type="protein sequence ID" value="OCR22060.1"/>
    <property type="molecule type" value="Genomic_DNA"/>
</dbReference>
<dbReference type="InterPro" id="IPR002197">
    <property type="entry name" value="HTH_Fis"/>
</dbReference>
<dbReference type="GO" id="GO:0006355">
    <property type="term" value="P:regulation of DNA-templated transcription"/>
    <property type="evidence" value="ECO:0007669"/>
    <property type="project" value="InterPro"/>
</dbReference>
<evidence type="ECO:0000256" key="5">
    <source>
        <dbReference type="ARBA" id="ARBA00023163"/>
    </source>
</evidence>
<name>A0A1C7YYR9_PSESX</name>
<dbReference type="FunFam" id="3.40.50.300:FF:000006">
    <property type="entry name" value="DNA-binding transcriptional regulator NtrC"/>
    <property type="match status" value="1"/>
</dbReference>
<dbReference type="Gene3D" id="1.10.8.60">
    <property type="match status" value="1"/>
</dbReference>
<protein>
    <submittedName>
        <fullName evidence="7">Fis family transcriptional regulator</fullName>
    </submittedName>
</protein>
<dbReference type="GO" id="GO:0043565">
    <property type="term" value="F:sequence-specific DNA binding"/>
    <property type="evidence" value="ECO:0007669"/>
    <property type="project" value="InterPro"/>
</dbReference>
<evidence type="ECO:0000256" key="2">
    <source>
        <dbReference type="ARBA" id="ARBA00022840"/>
    </source>
</evidence>
<dbReference type="Gene3D" id="1.10.10.60">
    <property type="entry name" value="Homeodomain-like"/>
    <property type="match status" value="1"/>
</dbReference>
<dbReference type="InterPro" id="IPR027417">
    <property type="entry name" value="P-loop_NTPase"/>
</dbReference>
<dbReference type="InterPro" id="IPR025944">
    <property type="entry name" value="Sigma_54_int_dom_CS"/>
</dbReference>
<dbReference type="Pfam" id="PF02954">
    <property type="entry name" value="HTH_8"/>
    <property type="match status" value="1"/>
</dbReference>
<organism evidence="7 8">
    <name type="scientific">Pseudomonas syringae</name>
    <dbReference type="NCBI Taxonomy" id="317"/>
    <lineage>
        <taxon>Bacteria</taxon>
        <taxon>Pseudomonadati</taxon>
        <taxon>Pseudomonadota</taxon>
        <taxon>Gammaproteobacteria</taxon>
        <taxon>Pseudomonadales</taxon>
        <taxon>Pseudomonadaceae</taxon>
        <taxon>Pseudomonas</taxon>
    </lineage>
</organism>
<comment type="caution">
    <text evidence="7">The sequence shown here is derived from an EMBL/GenBank/DDBJ whole genome shotgun (WGS) entry which is preliminary data.</text>
</comment>
<dbReference type="SUPFAM" id="SSF55781">
    <property type="entry name" value="GAF domain-like"/>
    <property type="match status" value="1"/>
</dbReference>
<dbReference type="PATRIC" id="fig|317.243.peg.1443"/>
<dbReference type="Gene3D" id="3.30.450.40">
    <property type="match status" value="1"/>
</dbReference>
<keyword evidence="5" id="KW-0804">Transcription</keyword>
<dbReference type="PROSITE" id="PS00688">
    <property type="entry name" value="SIGMA54_INTERACT_3"/>
    <property type="match status" value="1"/>
</dbReference>
<dbReference type="GO" id="GO:0005524">
    <property type="term" value="F:ATP binding"/>
    <property type="evidence" value="ECO:0007669"/>
    <property type="project" value="UniProtKB-KW"/>
</dbReference>
<gene>
    <name evidence="7" type="ORF">AFK24_26835</name>
</gene>
<sequence>MDTLQFDLQTARALFSEGAPLPVGLLPESIARSWTRSRDAGLLPHTPGLRGADLDFAALTDHDHHLAEHARPEMERLWQLIGDTHWMLFCVNPHNRIVHTRQPQGSQGPLLLLQPGRRVAESDVGTTAPACTLAEGIPTAVVGNQHYLQEFERFFCVSVPVHGLSGEVLGALDLTGIGSRNAGTMLERLNHAAKATENHMFDGLVGCRVIALQHDPRLLGTPLQALLAIREDGSIEAANRAAQRLLGIEHYRPRALTLHDLFEPASQRQIDQDIQLLTLTDGVRVYGKIQTPAAIKSRLARPSRSPLGGDPRVNEQFDAAGKAFLADLPVLILGATGTGKEVFARALHQRYTPNAPFIAVNCAAIPDSLIEAELFGYSEGSFTGARKGGSTGLLEAANGGTLLLDEIGDMPLTLQTRLLRVLQDRRITRLGSSEARPFSVRIVAATHCALSEQVARGLFREDLYYRLDGFRVELPPLSQRVDIVQLIDSAIARHGTLQPDDAARALLCDYAWPGNLRQLDHVIRRAVALSTGELLIRTHHLPPELHCSGQPNAAMQRLADTTRQAIERALLANAGNVSAAATQLGISRTTLYKRLGR</sequence>
<dbReference type="Gene3D" id="3.40.50.300">
    <property type="entry name" value="P-loop containing nucleotide triphosphate hydrolases"/>
    <property type="match status" value="1"/>
</dbReference>
<evidence type="ECO:0000256" key="3">
    <source>
        <dbReference type="ARBA" id="ARBA00023015"/>
    </source>
</evidence>
<dbReference type="InterPro" id="IPR002078">
    <property type="entry name" value="Sigma_54_int"/>
</dbReference>
<feature type="domain" description="Sigma-54 factor interaction" evidence="6">
    <location>
        <begin position="306"/>
        <end position="528"/>
    </location>
</feature>
<dbReference type="AlphaFoldDB" id="A0A1C7YYR9"/>
<dbReference type="CDD" id="cd00009">
    <property type="entry name" value="AAA"/>
    <property type="match status" value="1"/>
</dbReference>
<reference evidence="7 8" key="1">
    <citation type="submission" date="2015-07" db="EMBL/GenBank/DDBJ databases">
        <title>Draft genome sequence of a diazotrophic, plant growth-promoting rhizobacterium of the Pseudomonas syringae complex.</title>
        <authorList>
            <person name="Patten C.L."/>
            <person name="Jeong H."/>
        </authorList>
    </citation>
    <scope>NUCLEOTIDE SEQUENCE [LARGE SCALE GENOMIC DNA]</scope>
    <source>
        <strain evidence="7 8">GR12-2</strain>
    </source>
</reference>
<dbReference type="InterPro" id="IPR009057">
    <property type="entry name" value="Homeodomain-like_sf"/>
</dbReference>
<evidence type="ECO:0000259" key="6">
    <source>
        <dbReference type="PROSITE" id="PS50045"/>
    </source>
</evidence>
<dbReference type="Proteomes" id="UP000093104">
    <property type="component" value="Unassembled WGS sequence"/>
</dbReference>
<dbReference type="OrthoDB" id="9804019at2"/>
<evidence type="ECO:0000256" key="1">
    <source>
        <dbReference type="ARBA" id="ARBA00022741"/>
    </source>
</evidence>
<dbReference type="PROSITE" id="PS00676">
    <property type="entry name" value="SIGMA54_INTERACT_2"/>
    <property type="match status" value="1"/>
</dbReference>
<dbReference type="SUPFAM" id="SSF46689">
    <property type="entry name" value="Homeodomain-like"/>
    <property type="match status" value="1"/>
</dbReference>
<keyword evidence="2" id="KW-0067">ATP-binding</keyword>
<dbReference type="Pfam" id="PF25601">
    <property type="entry name" value="AAA_lid_14"/>
    <property type="match status" value="1"/>
</dbReference>
<dbReference type="PRINTS" id="PR01590">
    <property type="entry name" value="HTHFIS"/>
</dbReference>
<dbReference type="Pfam" id="PF00158">
    <property type="entry name" value="Sigma54_activat"/>
    <property type="match status" value="1"/>
</dbReference>
<accession>A0A1C7YYR9</accession>
<dbReference type="InterPro" id="IPR058031">
    <property type="entry name" value="AAA_lid_NorR"/>
</dbReference>
<dbReference type="PANTHER" id="PTHR32071:SF77">
    <property type="entry name" value="TRANSCRIPTIONAL REGULATORY PROTEIN"/>
    <property type="match status" value="1"/>
</dbReference>
<dbReference type="InterPro" id="IPR025943">
    <property type="entry name" value="Sigma_54_int_dom_ATP-bd_2"/>
</dbReference>
<dbReference type="SUPFAM" id="SSF52540">
    <property type="entry name" value="P-loop containing nucleoside triphosphate hydrolases"/>
    <property type="match status" value="1"/>
</dbReference>
<evidence type="ECO:0000313" key="8">
    <source>
        <dbReference type="Proteomes" id="UP000093104"/>
    </source>
</evidence>
<keyword evidence="4" id="KW-0238">DNA-binding</keyword>
<dbReference type="PANTHER" id="PTHR32071">
    <property type="entry name" value="TRANSCRIPTIONAL REGULATORY PROTEIN"/>
    <property type="match status" value="1"/>
</dbReference>
<keyword evidence="3" id="KW-0805">Transcription regulation</keyword>
<dbReference type="PROSITE" id="PS50045">
    <property type="entry name" value="SIGMA54_INTERACT_4"/>
    <property type="match status" value="1"/>
</dbReference>